<comment type="subcellular location">
    <subcellularLocation>
        <location evidence="1">Chromosome</location>
    </subcellularLocation>
    <subcellularLocation>
        <location evidence="2">Cytoplasm</location>
    </subcellularLocation>
</comment>
<evidence type="ECO:0000256" key="10">
    <source>
        <dbReference type="ARBA" id="ARBA00023306"/>
    </source>
</evidence>
<protein>
    <recommendedName>
        <fullName evidence="4">Condensin complex subunit 2</fullName>
    </recommendedName>
</protein>
<dbReference type="PANTHER" id="PTHR13108:SF9">
    <property type="entry name" value="CONDENSIN COMPLEX SUBUNIT 2"/>
    <property type="match status" value="1"/>
</dbReference>
<feature type="region of interest" description="Disordered" evidence="11">
    <location>
        <begin position="409"/>
        <end position="490"/>
    </location>
</feature>
<feature type="compositionally biased region" description="Polar residues" evidence="11">
    <location>
        <begin position="447"/>
        <end position="457"/>
    </location>
</feature>
<evidence type="ECO:0000256" key="5">
    <source>
        <dbReference type="ARBA" id="ARBA00022454"/>
    </source>
</evidence>
<organism evidence="12">
    <name type="scientific">Attheya septentrionalis</name>
    <dbReference type="NCBI Taxonomy" id="420275"/>
    <lineage>
        <taxon>Eukaryota</taxon>
        <taxon>Sar</taxon>
        <taxon>Stramenopiles</taxon>
        <taxon>Ochrophyta</taxon>
        <taxon>Bacillariophyta</taxon>
        <taxon>Coscinodiscophyceae</taxon>
        <taxon>Chaetocerotophycidae</taxon>
        <taxon>Chaetocerotales</taxon>
        <taxon>Attheyaceae</taxon>
        <taxon>Attheya</taxon>
    </lineage>
</organism>
<sequence>MVVRRLEPSSVLATLDQNRGIDIEQDVDDFGVEKGGMELAYDDDDDDEGEDDEYLAPLTIADESDDDNEDEDETLEEAMGGGVKSEKRGANRRASGAGKQQRRRRRSSARFLRLSGRFDADGEEDSTAKTGEPEQLGEMYRQAIRMNAENRINANNSWGLNLIENIDKFLGDDEDDAPSSMNRSSKQGNGPIVVDKDKRVNFTKASCTLDASVKIYSYRVDDVHLTSYKVLANLNRTDNGNKKGGKNSDDGDEESSNHTASEVGERKQSERRGTTETLESNPSNLNMSKLDSAYDIDPLFHKMSKTFDEGGAKGLLLVNLGVSDHGCGIVFDSKEDSLAESTEINSSTENDDESVEDNNEPQEEMKEGMIDIGCLTCKLESQLGGSNVDSLPLVPQLQALRDMFQQLEEEGFVDNSAPKKRTKSYANSEEEEKEAEASIHREHLERSQASMANNRTAGVSFDDRDEDEFGADDFGGDDDDDDDQGFADFLAMDTNGGRYSSISFTQEAPGEDINPGSAMVHNSTAVLLDALCTGDAFSGGGEYDYFNVAALEKLTTGNIWAGSAHWKKTEKVRHRKEAEAENTKQANKKKTKKERIMVDFTNPPQIDELLKTRKITKSGSDPLQLTKVAKQKHTKSNNVLPPDAGIGIDQLSRLFLRPTAGVRPVDSYKSRKSVAFGDVGAFPHVAFDDGVDESFGDDNDGPGFQFNNDDGNFGEADDFVIENLEGVRKVKKVEVGYATIAKKVDVKRLKHDLWAELELKTSVVPAVNFDTPLADDESTPETVEADDCMEDQKQRIVSFQDTVNELESSQGQNDVTLPFYFICLLHLANEKGLELVPTGTELSDFMITRDDGSAPSFGSLPQETTNGSSTTTIVSQRDKRTNEVASYGDLDEESSSSGEEDEDSD</sequence>
<keyword evidence="9" id="KW-0226">DNA condensation</keyword>
<keyword evidence="7" id="KW-0132">Cell division</keyword>
<dbReference type="GO" id="GO:0007076">
    <property type="term" value="P:mitotic chromosome condensation"/>
    <property type="evidence" value="ECO:0007669"/>
    <property type="project" value="InterPro"/>
</dbReference>
<feature type="region of interest" description="Disordered" evidence="11">
    <location>
        <begin position="173"/>
        <end position="193"/>
    </location>
</feature>
<feature type="compositionally biased region" description="Polar residues" evidence="11">
    <location>
        <begin position="275"/>
        <end position="289"/>
    </location>
</feature>
<dbReference type="AlphaFoldDB" id="A0A6T7G3N6"/>
<feature type="region of interest" description="Disordered" evidence="11">
    <location>
        <begin position="235"/>
        <end position="289"/>
    </location>
</feature>
<feature type="region of interest" description="Disordered" evidence="11">
    <location>
        <begin position="35"/>
        <end position="136"/>
    </location>
</feature>
<feature type="compositionally biased region" description="Acidic residues" evidence="11">
    <location>
        <begin position="463"/>
        <end position="485"/>
    </location>
</feature>
<feature type="compositionally biased region" description="Polar residues" evidence="11">
    <location>
        <begin position="179"/>
        <end position="188"/>
    </location>
</feature>
<dbReference type="GO" id="GO:0051301">
    <property type="term" value="P:cell division"/>
    <property type="evidence" value="ECO:0007669"/>
    <property type="project" value="UniProtKB-KW"/>
</dbReference>
<evidence type="ECO:0000313" key="12">
    <source>
        <dbReference type="EMBL" id="CAD9812902.1"/>
    </source>
</evidence>
<evidence type="ECO:0000256" key="9">
    <source>
        <dbReference type="ARBA" id="ARBA00023067"/>
    </source>
</evidence>
<dbReference type="Pfam" id="PF05786">
    <property type="entry name" value="Cnd2"/>
    <property type="match status" value="2"/>
</dbReference>
<dbReference type="EMBL" id="HBHQ01007030">
    <property type="protein sequence ID" value="CAD9812903.1"/>
    <property type="molecule type" value="Transcribed_RNA"/>
</dbReference>
<evidence type="ECO:0000256" key="6">
    <source>
        <dbReference type="ARBA" id="ARBA00022490"/>
    </source>
</evidence>
<dbReference type="PANTHER" id="PTHR13108">
    <property type="entry name" value="CONDENSIN COMPLEX SUBUNIT 2"/>
    <property type="match status" value="1"/>
</dbReference>
<accession>A0A6T7G3N6</accession>
<feature type="compositionally biased region" description="Acidic residues" evidence="11">
    <location>
        <begin position="889"/>
        <end position="905"/>
    </location>
</feature>
<feature type="region of interest" description="Disordered" evidence="11">
    <location>
        <begin position="336"/>
        <end position="362"/>
    </location>
</feature>
<feature type="compositionally biased region" description="Acidic residues" evidence="11">
    <location>
        <begin position="40"/>
        <end position="54"/>
    </location>
</feature>
<dbReference type="EMBL" id="HBHQ01007029">
    <property type="protein sequence ID" value="CAD9812902.1"/>
    <property type="molecule type" value="Transcribed_RNA"/>
</dbReference>
<reference evidence="12" key="1">
    <citation type="submission" date="2021-01" db="EMBL/GenBank/DDBJ databases">
        <authorList>
            <person name="Corre E."/>
            <person name="Pelletier E."/>
            <person name="Niang G."/>
            <person name="Scheremetjew M."/>
            <person name="Finn R."/>
            <person name="Kale V."/>
            <person name="Holt S."/>
            <person name="Cochrane G."/>
            <person name="Meng A."/>
            <person name="Brown T."/>
            <person name="Cohen L."/>
        </authorList>
    </citation>
    <scope>NUCLEOTIDE SEQUENCE</scope>
    <source>
        <strain evidence="12">CCMP2084</strain>
    </source>
</reference>
<feature type="compositionally biased region" description="Acidic residues" evidence="11">
    <location>
        <begin position="62"/>
        <end position="76"/>
    </location>
</feature>
<keyword evidence="10" id="KW-0131">Cell cycle</keyword>
<evidence type="ECO:0000313" key="13">
    <source>
        <dbReference type="EMBL" id="CAD9812903.1"/>
    </source>
</evidence>
<evidence type="ECO:0000256" key="4">
    <source>
        <dbReference type="ARBA" id="ARBA00016065"/>
    </source>
</evidence>
<dbReference type="InterPro" id="IPR022816">
    <property type="entry name" value="Condensin_barren_su2"/>
</dbReference>
<evidence type="ECO:0000256" key="1">
    <source>
        <dbReference type="ARBA" id="ARBA00004286"/>
    </source>
</evidence>
<feature type="compositionally biased region" description="Basic and acidic residues" evidence="11">
    <location>
        <begin position="263"/>
        <end position="274"/>
    </location>
</feature>
<feature type="compositionally biased region" description="Basic and acidic residues" evidence="11">
    <location>
        <begin position="435"/>
        <end position="446"/>
    </location>
</feature>
<feature type="compositionally biased region" description="Polar residues" evidence="11">
    <location>
        <begin position="859"/>
        <end position="875"/>
    </location>
</feature>
<evidence type="ECO:0000256" key="2">
    <source>
        <dbReference type="ARBA" id="ARBA00004496"/>
    </source>
</evidence>
<evidence type="ECO:0000256" key="3">
    <source>
        <dbReference type="ARBA" id="ARBA00009471"/>
    </source>
</evidence>
<feature type="compositionally biased region" description="Acidic residues" evidence="11">
    <location>
        <begin position="349"/>
        <end position="362"/>
    </location>
</feature>
<dbReference type="GO" id="GO:0000796">
    <property type="term" value="C:condensin complex"/>
    <property type="evidence" value="ECO:0007669"/>
    <property type="project" value="InterPro"/>
</dbReference>
<keyword evidence="6" id="KW-0963">Cytoplasm</keyword>
<name>A0A6T7G3N6_9STRA</name>
<gene>
    <name evidence="12" type="ORF">ASEP1449_LOCUS4727</name>
    <name evidence="13" type="ORF">ASEP1449_LOCUS4728</name>
</gene>
<evidence type="ECO:0000256" key="11">
    <source>
        <dbReference type="SAM" id="MobiDB-lite"/>
    </source>
</evidence>
<feature type="region of interest" description="Disordered" evidence="11">
    <location>
        <begin position="849"/>
        <end position="905"/>
    </location>
</feature>
<evidence type="ECO:0000256" key="8">
    <source>
        <dbReference type="ARBA" id="ARBA00022776"/>
    </source>
</evidence>
<keyword evidence="8" id="KW-0498">Mitosis</keyword>
<keyword evidence="5" id="KW-0158">Chromosome</keyword>
<evidence type="ECO:0000256" key="7">
    <source>
        <dbReference type="ARBA" id="ARBA00022618"/>
    </source>
</evidence>
<dbReference type="GO" id="GO:0005737">
    <property type="term" value="C:cytoplasm"/>
    <property type="evidence" value="ECO:0007669"/>
    <property type="project" value="UniProtKB-SubCell"/>
</dbReference>
<comment type="similarity">
    <text evidence="3">Belongs to the CND2 (condensin subunit 2) family.</text>
</comment>
<dbReference type="GO" id="GO:0003682">
    <property type="term" value="F:chromatin binding"/>
    <property type="evidence" value="ECO:0007669"/>
    <property type="project" value="TreeGrafter"/>
</dbReference>
<proteinExistence type="inferred from homology"/>